<dbReference type="GO" id="GO:0032933">
    <property type="term" value="P:SREBP signaling pathway"/>
    <property type="evidence" value="ECO:0007669"/>
    <property type="project" value="TreeGrafter"/>
</dbReference>
<dbReference type="EMBL" id="LVLJ01003268">
    <property type="protein sequence ID" value="OAE22176.1"/>
    <property type="molecule type" value="Genomic_DNA"/>
</dbReference>
<keyword evidence="4" id="KW-0256">Endoplasmic reticulum</keyword>
<dbReference type="GO" id="GO:0015485">
    <property type="term" value="F:cholesterol binding"/>
    <property type="evidence" value="ECO:0007669"/>
    <property type="project" value="TreeGrafter"/>
</dbReference>
<accession>A0A176VQP7</accession>
<keyword evidence="5" id="KW-0735">Signal-anchor</keyword>
<dbReference type="InterPro" id="IPR001107">
    <property type="entry name" value="Band_7"/>
</dbReference>
<evidence type="ECO:0000256" key="6">
    <source>
        <dbReference type="ARBA" id="ARBA00022989"/>
    </source>
</evidence>
<evidence type="ECO:0000256" key="3">
    <source>
        <dbReference type="ARBA" id="ARBA00022692"/>
    </source>
</evidence>
<dbReference type="SMART" id="SM00244">
    <property type="entry name" value="PHB"/>
    <property type="match status" value="1"/>
</dbReference>
<sequence>MEFEPIGMEFQSVGWEEDEQVLPFEEDVDHGLDHRESPISAYIICAVAAFSFIVGALTYFAAHTVEKGHFGVYTRNGKVLDVVSEPGLNFMLPFVTTYDQIQSSRRVHQVKNITCSTVGGINLYFEKVEITVRLLKEGVPELVRSFGLQYEEVYIHDNVRNEIEHFCSERTLHQVYVEDLQKIHDWITWGMKSGINYFLSIDPAAVEIIAVVVQKPKLPEAVAQAYARWEVEDAEIRLNDMILKSKDKEAIELVEAELRAKRAAADAKAMEILYRSKATQAKVLAESYYYEQKLRAEADLKVAEMAYSEEQLRVYKEGLEVQRKKDLAVARFQRWALESLRVVSAIFLGAAILLGLIWLSETNYLSLKRAQLKASYG</sequence>
<gene>
    <name evidence="11" type="ORF">AXG93_3271s1190</name>
</gene>
<dbReference type="Proteomes" id="UP000077202">
    <property type="component" value="Unassembled WGS sequence"/>
</dbReference>
<dbReference type="PANTHER" id="PTHR15351:SF3">
    <property type="entry name" value="ERLIN"/>
    <property type="match status" value="1"/>
</dbReference>
<feature type="domain" description="Band 7" evidence="10">
    <location>
        <begin position="60"/>
        <end position="230"/>
    </location>
</feature>
<dbReference type="GO" id="GO:0005789">
    <property type="term" value="C:endoplasmic reticulum membrane"/>
    <property type="evidence" value="ECO:0007669"/>
    <property type="project" value="UniProtKB-SubCell"/>
</dbReference>
<feature type="transmembrane region" description="Helical" evidence="9">
    <location>
        <begin position="39"/>
        <end position="62"/>
    </location>
</feature>
<reference evidence="11" key="1">
    <citation type="submission" date="2016-03" db="EMBL/GenBank/DDBJ databases">
        <title>Mechanisms controlling the formation of the plant cell surface in tip-growing cells are functionally conserved among land plants.</title>
        <authorList>
            <person name="Honkanen S."/>
            <person name="Jones V.A."/>
            <person name="Morieri G."/>
            <person name="Champion C."/>
            <person name="Hetherington A.J."/>
            <person name="Kelly S."/>
            <person name="Saint-Marcoux D."/>
            <person name="Proust H."/>
            <person name="Prescott H."/>
            <person name="Dolan L."/>
        </authorList>
    </citation>
    <scope>NUCLEOTIDE SEQUENCE [LARGE SCALE GENOMIC DNA]</scope>
    <source>
        <tissue evidence="11">Whole gametophyte</tissue>
    </source>
</reference>
<keyword evidence="8" id="KW-0325">Glycoprotein</keyword>
<evidence type="ECO:0000256" key="5">
    <source>
        <dbReference type="ARBA" id="ARBA00022968"/>
    </source>
</evidence>
<dbReference type="GO" id="GO:0031625">
    <property type="term" value="F:ubiquitin protein ligase binding"/>
    <property type="evidence" value="ECO:0007669"/>
    <property type="project" value="InterPro"/>
</dbReference>
<evidence type="ECO:0000256" key="2">
    <source>
        <dbReference type="ARBA" id="ARBA00008164"/>
    </source>
</evidence>
<evidence type="ECO:0000313" key="12">
    <source>
        <dbReference type="Proteomes" id="UP000077202"/>
    </source>
</evidence>
<dbReference type="AlphaFoldDB" id="A0A176VQP7"/>
<evidence type="ECO:0000256" key="9">
    <source>
        <dbReference type="SAM" id="Phobius"/>
    </source>
</evidence>
<keyword evidence="3 9" id="KW-0812">Transmembrane</keyword>
<proteinExistence type="inferred from homology"/>
<keyword evidence="12" id="KW-1185">Reference proteome</keyword>
<keyword evidence="6 9" id="KW-1133">Transmembrane helix</keyword>
<dbReference type="Pfam" id="PF01145">
    <property type="entry name" value="Band_7"/>
    <property type="match status" value="1"/>
</dbReference>
<comment type="similarity">
    <text evidence="2">Belongs to the band 7/mec-2 family.</text>
</comment>
<evidence type="ECO:0000256" key="7">
    <source>
        <dbReference type="ARBA" id="ARBA00023136"/>
    </source>
</evidence>
<evidence type="ECO:0000259" key="10">
    <source>
        <dbReference type="SMART" id="SM00244"/>
    </source>
</evidence>
<name>A0A176VQP7_MARPO</name>
<feature type="transmembrane region" description="Helical" evidence="9">
    <location>
        <begin position="340"/>
        <end position="359"/>
    </location>
</feature>
<keyword evidence="7 9" id="KW-0472">Membrane</keyword>
<dbReference type="PANTHER" id="PTHR15351">
    <property type="entry name" value="ERLIN (ER LIPID RAFT ASSOCIATED PROTEIN) HOMOLOG"/>
    <property type="match status" value="1"/>
</dbReference>
<evidence type="ECO:0000313" key="11">
    <source>
        <dbReference type="EMBL" id="OAE22176.1"/>
    </source>
</evidence>
<comment type="caution">
    <text evidence="11">The sequence shown here is derived from an EMBL/GenBank/DDBJ whole genome shotgun (WGS) entry which is preliminary data.</text>
</comment>
<evidence type="ECO:0000256" key="4">
    <source>
        <dbReference type="ARBA" id="ARBA00022824"/>
    </source>
</evidence>
<dbReference type="InterPro" id="IPR033294">
    <property type="entry name" value="Erlin1/2"/>
</dbReference>
<evidence type="ECO:0000256" key="8">
    <source>
        <dbReference type="ARBA" id="ARBA00023180"/>
    </source>
</evidence>
<organism evidence="11 12">
    <name type="scientific">Marchantia polymorpha subsp. ruderalis</name>
    <dbReference type="NCBI Taxonomy" id="1480154"/>
    <lineage>
        <taxon>Eukaryota</taxon>
        <taxon>Viridiplantae</taxon>
        <taxon>Streptophyta</taxon>
        <taxon>Embryophyta</taxon>
        <taxon>Marchantiophyta</taxon>
        <taxon>Marchantiopsida</taxon>
        <taxon>Marchantiidae</taxon>
        <taxon>Marchantiales</taxon>
        <taxon>Marchantiaceae</taxon>
        <taxon>Marchantia</taxon>
    </lineage>
</organism>
<evidence type="ECO:0000256" key="1">
    <source>
        <dbReference type="ARBA" id="ARBA00004648"/>
    </source>
</evidence>
<protein>
    <recommendedName>
        <fullName evidence="10">Band 7 domain-containing protein</fullName>
    </recommendedName>
</protein>
<comment type="subcellular location">
    <subcellularLocation>
        <location evidence="1">Endoplasmic reticulum membrane</location>
        <topology evidence="1">Single-pass type II membrane protein</topology>
    </subcellularLocation>
</comment>